<accession>A0A1J4JVJ0</accession>
<comment type="caution">
    <text evidence="1">The sequence shown here is derived from an EMBL/GenBank/DDBJ whole genome shotgun (WGS) entry which is preliminary data.</text>
</comment>
<proteinExistence type="predicted"/>
<reference evidence="1" key="1">
    <citation type="submission" date="2016-10" db="EMBL/GenBank/DDBJ databases">
        <authorList>
            <person name="Benchimol M."/>
            <person name="Almeida L.G."/>
            <person name="Vasconcelos A.T."/>
            <person name="Perreira-Neves A."/>
            <person name="Rosa I.A."/>
            <person name="Tasca T."/>
            <person name="Bogo M.R."/>
            <person name="de Souza W."/>
        </authorList>
    </citation>
    <scope>NUCLEOTIDE SEQUENCE [LARGE SCALE GENOMIC DNA]</scope>
    <source>
        <strain evidence="1">K</strain>
    </source>
</reference>
<name>A0A1J4JVJ0_9EUKA</name>
<organism evidence="1 2">
    <name type="scientific">Tritrichomonas foetus</name>
    <dbReference type="NCBI Taxonomy" id="1144522"/>
    <lineage>
        <taxon>Eukaryota</taxon>
        <taxon>Metamonada</taxon>
        <taxon>Parabasalia</taxon>
        <taxon>Tritrichomonadida</taxon>
        <taxon>Tritrichomonadidae</taxon>
        <taxon>Tritrichomonas</taxon>
    </lineage>
</organism>
<dbReference type="GeneID" id="94842708"/>
<evidence type="ECO:0000313" key="2">
    <source>
        <dbReference type="Proteomes" id="UP000179807"/>
    </source>
</evidence>
<dbReference type="EMBL" id="MLAK01000906">
    <property type="protein sequence ID" value="OHT01542.1"/>
    <property type="molecule type" value="Genomic_DNA"/>
</dbReference>
<sequence>MNRKIKKIQRFTINTSTFLMTEKFSDLLNNHPDIELEDVLKIEMFQHLIESVKSGQDAKLMSYFEANAINLLDTAILSDDNMISDRAYHVIRAHSQKFYCYFLQNRNLTKILNKLVINSEQRSDIQIGRYLEILRTCAIFYPEETIGNLWCLNNLLKFIDRDVTYLFFSMIFKLGPAYQKWMVANDFYIALLNSLKEYQEDEKKLSNIYLLISEFLSLNSFRDKCTSPFRISKLIKIPKAVNESFLNYSKMINHLYCGKTKKEFEDNLYEYVKFTKTVENPQIKVNFMNLISTIIEQMKDIDKEKEDLYDLAKSALLTPKNEFEIQKGLEIYLTLIRNNINSEKAKEIFIEFAGNLKKENKPIHRIACFRICSLHESFKEYCGDTIMKMRSVIESDFGEIK</sequence>
<protein>
    <submittedName>
        <fullName evidence="1">Uncharacterized protein</fullName>
    </submittedName>
</protein>
<dbReference type="AlphaFoldDB" id="A0A1J4JVJ0"/>
<dbReference type="Proteomes" id="UP000179807">
    <property type="component" value="Unassembled WGS sequence"/>
</dbReference>
<keyword evidence="2" id="KW-1185">Reference proteome</keyword>
<dbReference type="RefSeq" id="XP_068354678.1">
    <property type="nucleotide sequence ID" value="XM_068508004.1"/>
</dbReference>
<dbReference type="VEuPathDB" id="TrichDB:TRFO_31570"/>
<evidence type="ECO:0000313" key="1">
    <source>
        <dbReference type="EMBL" id="OHT01542.1"/>
    </source>
</evidence>
<gene>
    <name evidence="1" type="ORF">TRFO_31570</name>
</gene>